<dbReference type="GO" id="GO:0032993">
    <property type="term" value="C:protein-DNA complex"/>
    <property type="evidence" value="ECO:0007669"/>
    <property type="project" value="TreeGrafter"/>
</dbReference>
<comment type="caution">
    <text evidence="6">Lacks conserved residue(s) required for the propagation of feature annotation.</text>
</comment>
<dbReference type="PANTHER" id="PTHR48111">
    <property type="entry name" value="REGULATOR OF RPOS"/>
    <property type="match status" value="1"/>
</dbReference>
<evidence type="ECO:0000256" key="4">
    <source>
        <dbReference type="ARBA" id="ARBA00023125"/>
    </source>
</evidence>
<dbReference type="HOGENOM" id="CLU_929570_0_0_3"/>
<evidence type="ECO:0000256" key="6">
    <source>
        <dbReference type="PROSITE-ProRule" id="PRU00169"/>
    </source>
</evidence>
<evidence type="ECO:0000259" key="7">
    <source>
        <dbReference type="PROSITE" id="PS50110"/>
    </source>
</evidence>
<dbReference type="PROSITE" id="PS50110">
    <property type="entry name" value="RESPONSE_REGULATORY"/>
    <property type="match status" value="1"/>
</dbReference>
<protein>
    <submittedName>
        <fullName evidence="8">Chemotaxis regulator-transmits chemoreceptor signals to flagelllar motor components CheY</fullName>
    </submittedName>
</protein>
<feature type="domain" description="Response regulatory" evidence="7">
    <location>
        <begin position="7"/>
        <end position="130"/>
    </location>
</feature>
<keyword evidence="4" id="KW-0238">DNA-binding</keyword>
<accession>A0A0F6RJS3</accession>
<keyword evidence="5" id="KW-0804">Transcription</keyword>
<proteinExistence type="predicted"/>
<dbReference type="EMBL" id="CP011304">
    <property type="protein sequence ID" value="AKE62858.1"/>
    <property type="molecule type" value="Genomic_DNA"/>
</dbReference>
<evidence type="ECO:0000256" key="1">
    <source>
        <dbReference type="ARBA" id="ARBA00022553"/>
    </source>
</evidence>
<dbReference type="Proteomes" id="UP000034103">
    <property type="component" value="Chromosome"/>
</dbReference>
<dbReference type="SMART" id="SM00448">
    <property type="entry name" value="REC"/>
    <property type="match status" value="1"/>
</dbReference>
<keyword evidence="1" id="KW-0597">Phosphoprotein</keyword>
<sequence length="288" mass="32732">MTRDLCRILLIEDEPTTVKLIQRLLLKAPQCSLAKGLTFTLTQAQDLEETAEKLAGEKFDLILLSLEISVPPGLNILVKTRELASDIPIVVQTTSNDEKLVVKAFQLGADGYIQLNNIDSSLLVYQIRVAIERQQYILNLKHQQQEEEFRELEQLIKGVQTSITAKMFGSEAIRQSIPDIFQELVQNYGELLDLALEEQAYKVEHNLSERLRSLADKLGFLKASPRDVVDIHTTTLRQKNQDVTLAKAQAYVSEGRLMVLELMGYLVSFYRKYYIGLSNIKLFNNTQS</sequence>
<dbReference type="Pfam" id="PF00072">
    <property type="entry name" value="Response_reg"/>
    <property type="match status" value="1"/>
</dbReference>
<dbReference type="GO" id="GO:0000156">
    <property type="term" value="F:phosphorelay response regulator activity"/>
    <property type="evidence" value="ECO:0007669"/>
    <property type="project" value="TreeGrafter"/>
</dbReference>
<dbReference type="GO" id="GO:0006355">
    <property type="term" value="P:regulation of DNA-templated transcription"/>
    <property type="evidence" value="ECO:0007669"/>
    <property type="project" value="TreeGrafter"/>
</dbReference>
<evidence type="ECO:0000313" key="9">
    <source>
        <dbReference type="Proteomes" id="UP000034103"/>
    </source>
</evidence>
<dbReference type="PATRIC" id="fig|1641812.3.peg.514"/>
<evidence type="ECO:0000256" key="2">
    <source>
        <dbReference type="ARBA" id="ARBA00023012"/>
    </source>
</evidence>
<evidence type="ECO:0000256" key="3">
    <source>
        <dbReference type="ARBA" id="ARBA00023015"/>
    </source>
</evidence>
<evidence type="ECO:0000256" key="5">
    <source>
        <dbReference type="ARBA" id="ARBA00023163"/>
    </source>
</evidence>
<dbReference type="RefSeq" id="WP_046660821.1">
    <property type="nucleotide sequence ID" value="NZ_CP011304.1"/>
</dbReference>
<dbReference type="InterPro" id="IPR039420">
    <property type="entry name" value="WalR-like"/>
</dbReference>
<dbReference type="AlphaFoldDB" id="A0A0F6RJS3"/>
<dbReference type="GO" id="GO:0005829">
    <property type="term" value="C:cytosol"/>
    <property type="evidence" value="ECO:0007669"/>
    <property type="project" value="TreeGrafter"/>
</dbReference>
<dbReference type="Gene3D" id="3.40.50.2300">
    <property type="match status" value="1"/>
</dbReference>
<dbReference type="InterPro" id="IPR001789">
    <property type="entry name" value="Sig_transdc_resp-reg_receiver"/>
</dbReference>
<keyword evidence="2" id="KW-0902">Two-component regulatory system</keyword>
<reference evidence="8 9" key="1">
    <citation type="journal article" date="2015" name="Genome Announc.">
        <title>Complete Genome Sequence of Microcystis aeruginosa NIES-2549, a Bloom-Forming Cyanobacterium from Lake Kasumigaura, Japan.</title>
        <authorList>
            <person name="Yamaguchi H."/>
            <person name="Suzuki S."/>
            <person name="Tanabe Y."/>
            <person name="Osana Y."/>
            <person name="Shimura Y."/>
            <person name="Ishida K."/>
            <person name="Kawachi M."/>
        </authorList>
    </citation>
    <scope>NUCLEOTIDE SEQUENCE [LARGE SCALE GENOMIC DNA]</scope>
    <source>
        <strain evidence="8 9">NIES-2549</strain>
    </source>
</reference>
<dbReference type="InterPro" id="IPR011006">
    <property type="entry name" value="CheY-like_superfamily"/>
</dbReference>
<dbReference type="SUPFAM" id="SSF52172">
    <property type="entry name" value="CheY-like"/>
    <property type="match status" value="1"/>
</dbReference>
<name>A0A0F6RJS3_MICAE</name>
<keyword evidence="3" id="KW-0805">Transcription regulation</keyword>
<evidence type="ECO:0000313" key="8">
    <source>
        <dbReference type="EMBL" id="AKE62858.1"/>
    </source>
</evidence>
<dbReference type="CDD" id="cd00156">
    <property type="entry name" value="REC"/>
    <property type="match status" value="1"/>
</dbReference>
<keyword evidence="8" id="KW-0675">Receptor</keyword>
<dbReference type="GO" id="GO:0000976">
    <property type="term" value="F:transcription cis-regulatory region binding"/>
    <property type="evidence" value="ECO:0007669"/>
    <property type="project" value="TreeGrafter"/>
</dbReference>
<dbReference type="PANTHER" id="PTHR48111:SF1">
    <property type="entry name" value="TWO-COMPONENT RESPONSE REGULATOR ORR33"/>
    <property type="match status" value="1"/>
</dbReference>
<organism evidence="8 9">
    <name type="scientific">Microcystis aeruginosa NIES-2549</name>
    <dbReference type="NCBI Taxonomy" id="1641812"/>
    <lineage>
        <taxon>Bacteria</taxon>
        <taxon>Bacillati</taxon>
        <taxon>Cyanobacteriota</taxon>
        <taxon>Cyanophyceae</taxon>
        <taxon>Oscillatoriophycideae</taxon>
        <taxon>Chroococcales</taxon>
        <taxon>Microcystaceae</taxon>
        <taxon>Microcystis</taxon>
    </lineage>
</organism>
<gene>
    <name evidence="8" type="ORF">MYAER_0498</name>
</gene>